<dbReference type="OrthoDB" id="1924787at2759"/>
<dbReference type="Pfam" id="PF03016">
    <property type="entry name" value="Exostosin_GT47"/>
    <property type="match status" value="1"/>
</dbReference>
<feature type="region of interest" description="Disordered" evidence="6">
    <location>
        <begin position="93"/>
        <end position="112"/>
    </location>
</feature>
<organism evidence="8">
    <name type="scientific">Brachypodium distachyon</name>
    <name type="common">Purple false brome</name>
    <name type="synonym">Trachynia distachya</name>
    <dbReference type="NCBI Taxonomy" id="15368"/>
    <lineage>
        <taxon>Eukaryota</taxon>
        <taxon>Viridiplantae</taxon>
        <taxon>Streptophyta</taxon>
        <taxon>Embryophyta</taxon>
        <taxon>Tracheophyta</taxon>
        <taxon>Spermatophyta</taxon>
        <taxon>Magnoliopsida</taxon>
        <taxon>Liliopsida</taxon>
        <taxon>Poales</taxon>
        <taxon>Poaceae</taxon>
        <taxon>BOP clade</taxon>
        <taxon>Pooideae</taxon>
        <taxon>Stipodae</taxon>
        <taxon>Brachypodieae</taxon>
        <taxon>Brachypodium</taxon>
    </lineage>
</organism>
<keyword evidence="4" id="KW-0735">Signal-anchor</keyword>
<keyword evidence="3" id="KW-0328">Glycosyltransferase</keyword>
<evidence type="ECO:0000259" key="7">
    <source>
        <dbReference type="Pfam" id="PF03016"/>
    </source>
</evidence>
<evidence type="ECO:0000256" key="3">
    <source>
        <dbReference type="ARBA" id="ARBA00022676"/>
    </source>
</evidence>
<evidence type="ECO:0000256" key="2">
    <source>
        <dbReference type="ARBA" id="ARBA00010271"/>
    </source>
</evidence>
<dbReference type="GO" id="GO:0000139">
    <property type="term" value="C:Golgi membrane"/>
    <property type="evidence" value="ECO:0007669"/>
    <property type="project" value="UniProtKB-SubCell"/>
</dbReference>
<dbReference type="Proteomes" id="UP000008810">
    <property type="component" value="Chromosome 1"/>
</dbReference>
<comment type="similarity">
    <text evidence="2">Belongs to the glycosyltransferase 47 family.</text>
</comment>
<protein>
    <recommendedName>
        <fullName evidence="7">Exostosin GT47 domain-containing protein</fullName>
    </recommendedName>
</protein>
<dbReference type="InterPro" id="IPR004263">
    <property type="entry name" value="Exostosin"/>
</dbReference>
<keyword evidence="3" id="KW-0808">Transferase</keyword>
<reference evidence="9" key="3">
    <citation type="submission" date="2018-08" db="UniProtKB">
        <authorList>
            <consortium name="EnsemblPlants"/>
        </authorList>
    </citation>
    <scope>IDENTIFICATION</scope>
    <source>
        <strain evidence="9">cv. Bd21</strain>
    </source>
</reference>
<evidence type="ECO:0000256" key="4">
    <source>
        <dbReference type="ARBA" id="ARBA00022968"/>
    </source>
</evidence>
<dbReference type="Gene3D" id="3.40.50.2000">
    <property type="entry name" value="Glycogen Phosphorylase B"/>
    <property type="match status" value="1"/>
</dbReference>
<reference evidence="8 9" key="1">
    <citation type="journal article" date="2010" name="Nature">
        <title>Genome sequencing and analysis of the model grass Brachypodium distachyon.</title>
        <authorList>
            <consortium name="International Brachypodium Initiative"/>
        </authorList>
    </citation>
    <scope>NUCLEOTIDE SEQUENCE [LARGE SCALE GENOMIC DNA]</scope>
    <source>
        <strain evidence="8 9">Bd21</strain>
    </source>
</reference>
<sequence length="494" mass="54885">MSCSGCNRPGAPGVHMAAASSHLLAVVALFGFFLIFLAVGSRAEAVTAEQLSSPPSSSPQLTTDLTTRGAGTARRRRPSVERELDAARAAIRRAARRGHADHGGGNASSDWFHGGDSSAEHARLARVYRNPAAFHRSYVEMERRFKVHVYAEGEPPILHAGPCKNIYTIEGRFIEQLELMSPGGAGVRTWDPERAHAFFLPFSVSQMVQFAYVPLSYDRAPLRALVADYVRVVAARHRFWNRSSGADHFMLSCHDWGPEASRGDPELYGNGIRALCNANTSEGFRPGKDVSIPEINLYDGDTPRQLLLPAPGLSERPYLAFFAGGRHGHVRDLLLREWKGRDPDNFPVYEYDLPTTTNTTGGGDKQHDYYSYMQRARFCLCPSGHEVASPRVVEAIHAGCVPVLVSDGYAPPFADVLRWEGFSVSVPVADIPRLREVLESIPAAEVERLRDGGRLVKQHFTLRQPPERLDMFHMILHSVWLRRLNFRLNDHLSS</sequence>
<keyword evidence="4" id="KW-0812">Transmembrane</keyword>
<dbReference type="STRING" id="15368.A0A0Q3NP61"/>
<evidence type="ECO:0000256" key="5">
    <source>
        <dbReference type="ARBA" id="ARBA00023034"/>
    </source>
</evidence>
<dbReference type="AlphaFoldDB" id="A0A0Q3NP61"/>
<dbReference type="Gramene" id="KQK19358">
    <property type="protein sequence ID" value="KQK19358"/>
    <property type="gene ID" value="BRADI_1g47867v3"/>
</dbReference>
<keyword evidence="5" id="KW-0333">Golgi apparatus</keyword>
<accession>A0A0Q3NP61</accession>
<evidence type="ECO:0000313" key="9">
    <source>
        <dbReference type="EnsemblPlants" id="KQK19358"/>
    </source>
</evidence>
<name>A0A0Q3NP61_BRADI</name>
<evidence type="ECO:0000313" key="10">
    <source>
        <dbReference type="Proteomes" id="UP000008810"/>
    </source>
</evidence>
<proteinExistence type="inferred from homology"/>
<evidence type="ECO:0000313" key="8">
    <source>
        <dbReference type="EMBL" id="KQK19358.1"/>
    </source>
</evidence>
<evidence type="ECO:0000256" key="6">
    <source>
        <dbReference type="SAM" id="MobiDB-lite"/>
    </source>
</evidence>
<dbReference type="ExpressionAtlas" id="A0A0Q3NP61">
    <property type="expression patterns" value="baseline"/>
</dbReference>
<feature type="region of interest" description="Disordered" evidence="6">
    <location>
        <begin position="48"/>
        <end position="84"/>
    </location>
</feature>
<dbReference type="KEGG" id="bdi:100835795"/>
<reference evidence="8" key="2">
    <citation type="submission" date="2017-06" db="EMBL/GenBank/DDBJ databases">
        <title>WGS assembly of Brachypodium distachyon.</title>
        <authorList>
            <consortium name="The International Brachypodium Initiative"/>
            <person name="Lucas S."/>
            <person name="Harmon-Smith M."/>
            <person name="Lail K."/>
            <person name="Tice H."/>
            <person name="Grimwood J."/>
            <person name="Bruce D."/>
            <person name="Barry K."/>
            <person name="Shu S."/>
            <person name="Lindquist E."/>
            <person name="Wang M."/>
            <person name="Pitluck S."/>
            <person name="Vogel J.P."/>
            <person name="Garvin D.F."/>
            <person name="Mockler T.C."/>
            <person name="Schmutz J."/>
            <person name="Rokhsar D."/>
            <person name="Bevan M.W."/>
        </authorList>
    </citation>
    <scope>NUCLEOTIDE SEQUENCE</scope>
    <source>
        <strain evidence="8">Bd21</strain>
    </source>
</reference>
<dbReference type="RefSeq" id="XP_003561022.2">
    <property type="nucleotide sequence ID" value="XM_003560974.3"/>
</dbReference>
<feature type="compositionally biased region" description="Low complexity" evidence="6">
    <location>
        <begin position="52"/>
        <end position="72"/>
    </location>
</feature>
<dbReference type="PANTHER" id="PTHR11062">
    <property type="entry name" value="EXOSTOSIN HEPARAN SULFATE GLYCOSYLTRANSFERASE -RELATED"/>
    <property type="match status" value="1"/>
</dbReference>
<dbReference type="GeneID" id="100835795"/>
<evidence type="ECO:0000256" key="1">
    <source>
        <dbReference type="ARBA" id="ARBA00004323"/>
    </source>
</evidence>
<dbReference type="GO" id="GO:0016757">
    <property type="term" value="F:glycosyltransferase activity"/>
    <property type="evidence" value="ECO:0007669"/>
    <property type="project" value="UniProtKB-KW"/>
</dbReference>
<dbReference type="EnsemblPlants" id="KQK19358">
    <property type="protein sequence ID" value="KQK19358"/>
    <property type="gene ID" value="BRADI_1g47867v3"/>
</dbReference>
<gene>
    <name evidence="9" type="primary">LOC100835795</name>
    <name evidence="8" type="ORF">BRADI_1g47867v3</name>
</gene>
<dbReference type="EMBL" id="CM000880">
    <property type="protein sequence ID" value="KQK19358.1"/>
    <property type="molecule type" value="Genomic_DNA"/>
</dbReference>
<feature type="domain" description="Exostosin GT47" evidence="7">
    <location>
        <begin position="142"/>
        <end position="441"/>
    </location>
</feature>
<keyword evidence="10" id="KW-1185">Reference proteome</keyword>
<dbReference type="InterPro" id="IPR040911">
    <property type="entry name" value="Exostosin_GT47"/>
</dbReference>
<dbReference type="PANTHER" id="PTHR11062:SF337">
    <property type="entry name" value="OS04G0109900 PROTEIN"/>
    <property type="match status" value="1"/>
</dbReference>
<comment type="subcellular location">
    <subcellularLocation>
        <location evidence="1">Golgi apparatus membrane</location>
        <topology evidence="1">Single-pass type II membrane protein</topology>
    </subcellularLocation>
</comment>